<reference evidence="1 2" key="1">
    <citation type="journal article" date="2021" name="Environ. Microbiol.">
        <title>Gene family expansions and transcriptome signatures uncover fungal adaptations to wood decay.</title>
        <authorList>
            <person name="Hage H."/>
            <person name="Miyauchi S."/>
            <person name="Viragh M."/>
            <person name="Drula E."/>
            <person name="Min B."/>
            <person name="Chaduli D."/>
            <person name="Navarro D."/>
            <person name="Favel A."/>
            <person name="Norest M."/>
            <person name="Lesage-Meessen L."/>
            <person name="Balint B."/>
            <person name="Merenyi Z."/>
            <person name="de Eugenio L."/>
            <person name="Morin E."/>
            <person name="Martinez A.T."/>
            <person name="Baldrian P."/>
            <person name="Stursova M."/>
            <person name="Martinez M.J."/>
            <person name="Novotny C."/>
            <person name="Magnuson J.K."/>
            <person name="Spatafora J.W."/>
            <person name="Maurice S."/>
            <person name="Pangilinan J."/>
            <person name="Andreopoulos W."/>
            <person name="LaButti K."/>
            <person name="Hundley H."/>
            <person name="Na H."/>
            <person name="Kuo A."/>
            <person name="Barry K."/>
            <person name="Lipzen A."/>
            <person name="Henrissat B."/>
            <person name="Riley R."/>
            <person name="Ahrendt S."/>
            <person name="Nagy L.G."/>
            <person name="Grigoriev I.V."/>
            <person name="Martin F."/>
            <person name="Rosso M.N."/>
        </authorList>
    </citation>
    <scope>NUCLEOTIDE SEQUENCE [LARGE SCALE GENOMIC DNA]</scope>
    <source>
        <strain evidence="1 2">CIRM-BRFM 1785</strain>
    </source>
</reference>
<keyword evidence="2" id="KW-1185">Reference proteome</keyword>
<comment type="caution">
    <text evidence="1">The sequence shown here is derived from an EMBL/GenBank/DDBJ whole genome shotgun (WGS) entry which is preliminary data.</text>
</comment>
<proteinExistence type="predicted"/>
<dbReference type="Proteomes" id="UP000814176">
    <property type="component" value="Unassembled WGS sequence"/>
</dbReference>
<accession>A0ABQ8K3V5</accession>
<dbReference type="GeneID" id="71998312"/>
<evidence type="ECO:0000313" key="2">
    <source>
        <dbReference type="Proteomes" id="UP000814176"/>
    </source>
</evidence>
<dbReference type="RefSeq" id="XP_047774647.1">
    <property type="nucleotide sequence ID" value="XM_047917580.1"/>
</dbReference>
<gene>
    <name evidence="1" type="ORF">C8Q71DRAFT_289959</name>
</gene>
<organism evidence="1 2">
    <name type="scientific">Rhodofomes roseus</name>
    <dbReference type="NCBI Taxonomy" id="34475"/>
    <lineage>
        <taxon>Eukaryota</taxon>
        <taxon>Fungi</taxon>
        <taxon>Dikarya</taxon>
        <taxon>Basidiomycota</taxon>
        <taxon>Agaricomycotina</taxon>
        <taxon>Agaricomycetes</taxon>
        <taxon>Polyporales</taxon>
        <taxon>Rhodofomes</taxon>
    </lineage>
</organism>
<dbReference type="EMBL" id="JADCUA010000025">
    <property type="protein sequence ID" value="KAH9831533.1"/>
    <property type="molecule type" value="Genomic_DNA"/>
</dbReference>
<evidence type="ECO:0000313" key="1">
    <source>
        <dbReference type="EMBL" id="KAH9831533.1"/>
    </source>
</evidence>
<name>A0ABQ8K3V5_9APHY</name>
<protein>
    <recommendedName>
        <fullName evidence="3">Secreted protein</fullName>
    </recommendedName>
</protein>
<evidence type="ECO:0008006" key="3">
    <source>
        <dbReference type="Google" id="ProtNLM"/>
    </source>
</evidence>
<sequence length="102" mass="10931">MPLFVAHGGPVAFVYLCISQAVSTHVVVVVQSSVVSLLHTKLAIPHAASRPLRFSGAPLGNSDPCVWSCVLDRKTHWDRAQGWTVRTSCACIEAQGSAQAYI</sequence>